<evidence type="ECO:0000313" key="2">
    <source>
        <dbReference type="EMBL" id="KAF5181242.1"/>
    </source>
</evidence>
<gene>
    <name evidence="2" type="ORF">FRX31_029171</name>
</gene>
<reference evidence="2 3" key="1">
    <citation type="submission" date="2020-06" db="EMBL/GenBank/DDBJ databases">
        <title>Transcriptomic and genomic resources for Thalictrum thalictroides and T. hernandezii: Facilitating candidate gene discovery in an emerging model plant lineage.</title>
        <authorList>
            <person name="Arias T."/>
            <person name="Riano-Pachon D.M."/>
            <person name="Di Stilio V.S."/>
        </authorList>
    </citation>
    <scope>NUCLEOTIDE SEQUENCE [LARGE SCALE GENOMIC DNA]</scope>
    <source>
        <strain evidence="3">cv. WT478/WT964</strain>
        <tissue evidence="2">Leaves</tissue>
    </source>
</reference>
<dbReference type="PANTHER" id="PTHR47446:SF3">
    <property type="entry name" value="RING-TYPE E3 UBIQUITIN TRANSFERASE"/>
    <property type="match status" value="1"/>
</dbReference>
<name>A0A7J6VA44_THATH</name>
<feature type="domain" description="Putative E3 ubiquitin-protein ligase LIN ARM-like" evidence="1">
    <location>
        <begin position="8"/>
        <end position="62"/>
    </location>
</feature>
<dbReference type="InterPro" id="IPR015943">
    <property type="entry name" value="WD40/YVTN_repeat-like_dom_sf"/>
</dbReference>
<sequence length="250" mass="27435">MKAERLVQNSESLETMDEEEKAAKSWEKRVAFVLCNHENGSIFKAFEECLKSNSLEMAKSCLALASVALRSFIDDKVALKELGVYAKSVCKSLRKLKRSSVLVTDILKALMNLSSINATELWPCAEVTEIDSGCNGEVLSFVHLKGRVYSSHSDGTIKVWDAGKRVLRLIQEAREHTKAVTCLSVPSSGDKLYSGSLDKTIREVDMIKCTSSTFFSGTKKLLGKQIIHTLCIRDGFLFAGGSSVDGIAGR</sequence>
<dbReference type="Proteomes" id="UP000554482">
    <property type="component" value="Unassembled WGS sequence"/>
</dbReference>
<dbReference type="InterPro" id="IPR052858">
    <property type="entry name" value="E3_ubiquitin-ligase_LIN"/>
</dbReference>
<dbReference type="GO" id="GO:0016740">
    <property type="term" value="F:transferase activity"/>
    <property type="evidence" value="ECO:0007669"/>
    <property type="project" value="UniProtKB-KW"/>
</dbReference>
<protein>
    <submittedName>
        <fullName evidence="2">Ring-type e3 ubiquitin transferase</fullName>
    </submittedName>
</protein>
<feature type="non-terminal residue" evidence="2">
    <location>
        <position position="1"/>
    </location>
</feature>
<dbReference type="Gene3D" id="2.130.10.10">
    <property type="entry name" value="YVTN repeat-like/Quinoprotein amine dehydrogenase"/>
    <property type="match status" value="1"/>
</dbReference>
<dbReference type="OrthoDB" id="822094at2759"/>
<evidence type="ECO:0000313" key="3">
    <source>
        <dbReference type="Proteomes" id="UP000554482"/>
    </source>
</evidence>
<dbReference type="SUPFAM" id="SSF50978">
    <property type="entry name" value="WD40 repeat-like"/>
    <property type="match status" value="1"/>
</dbReference>
<comment type="caution">
    <text evidence="2">The sequence shown here is derived from an EMBL/GenBank/DDBJ whole genome shotgun (WGS) entry which is preliminary data.</text>
</comment>
<dbReference type="InterPro" id="IPR001680">
    <property type="entry name" value="WD40_rpt"/>
</dbReference>
<evidence type="ECO:0000259" key="1">
    <source>
        <dbReference type="Pfam" id="PF23628"/>
    </source>
</evidence>
<dbReference type="InterPro" id="IPR036322">
    <property type="entry name" value="WD40_repeat_dom_sf"/>
</dbReference>
<keyword evidence="3" id="KW-1185">Reference proteome</keyword>
<accession>A0A7J6VA44</accession>
<dbReference type="SMART" id="SM00320">
    <property type="entry name" value="WD40"/>
    <property type="match status" value="2"/>
</dbReference>
<dbReference type="Pfam" id="PF00400">
    <property type="entry name" value="WD40"/>
    <property type="match status" value="2"/>
</dbReference>
<proteinExistence type="predicted"/>
<organism evidence="2 3">
    <name type="scientific">Thalictrum thalictroides</name>
    <name type="common">Rue-anemone</name>
    <name type="synonym">Anemone thalictroides</name>
    <dbReference type="NCBI Taxonomy" id="46969"/>
    <lineage>
        <taxon>Eukaryota</taxon>
        <taxon>Viridiplantae</taxon>
        <taxon>Streptophyta</taxon>
        <taxon>Embryophyta</taxon>
        <taxon>Tracheophyta</taxon>
        <taxon>Spermatophyta</taxon>
        <taxon>Magnoliopsida</taxon>
        <taxon>Ranunculales</taxon>
        <taxon>Ranunculaceae</taxon>
        <taxon>Thalictroideae</taxon>
        <taxon>Thalictrum</taxon>
    </lineage>
</organism>
<dbReference type="EMBL" id="JABWDY010036417">
    <property type="protein sequence ID" value="KAF5181242.1"/>
    <property type="molecule type" value="Genomic_DNA"/>
</dbReference>
<dbReference type="AlphaFoldDB" id="A0A7J6VA44"/>
<dbReference type="Pfam" id="PF23628">
    <property type="entry name" value="ARM_LIN_C"/>
    <property type="match status" value="1"/>
</dbReference>
<dbReference type="InterPro" id="IPR055566">
    <property type="entry name" value="ARM_LIN"/>
</dbReference>
<keyword evidence="2" id="KW-0808">Transferase</keyword>
<dbReference type="PANTHER" id="PTHR47446">
    <property type="entry name" value="RING-TYPE E3 UBIQUITIN TRANSFERASE"/>
    <property type="match status" value="1"/>
</dbReference>